<sequence length="186" mass="19475">MKLQNAPSTSHAVNIYVTNATVTFQDNSGNTYTVAVPNAQVTFDPNATTATTSFDANTNTWVTDTPYGTAGNTFLDAVALTLANSLPGGIKPVTWDGQISSDTAGVTINWQWAAAVYTNFSSNYALLDVKPTDDTKASSYQNSDHAGTPETYKPYVIGGARGGGGSNWTGSYSGTMSQTCQADANS</sequence>
<name>A0ABQ5XVT8_9GAMM</name>
<organism evidence="1 2">
    <name type="scientific">Dyella acidisoli</name>
    <dbReference type="NCBI Taxonomy" id="1867834"/>
    <lineage>
        <taxon>Bacteria</taxon>
        <taxon>Pseudomonadati</taxon>
        <taxon>Pseudomonadota</taxon>
        <taxon>Gammaproteobacteria</taxon>
        <taxon>Lysobacterales</taxon>
        <taxon>Rhodanobacteraceae</taxon>
        <taxon>Dyella</taxon>
    </lineage>
</organism>
<protein>
    <submittedName>
        <fullName evidence="1">Uncharacterized protein</fullName>
    </submittedName>
</protein>
<evidence type="ECO:0000313" key="1">
    <source>
        <dbReference type="EMBL" id="GLQ94626.1"/>
    </source>
</evidence>
<proteinExistence type="predicted"/>
<dbReference type="EMBL" id="BSOB01000046">
    <property type="protein sequence ID" value="GLQ94626.1"/>
    <property type="molecule type" value="Genomic_DNA"/>
</dbReference>
<evidence type="ECO:0000313" key="2">
    <source>
        <dbReference type="Proteomes" id="UP001156670"/>
    </source>
</evidence>
<accession>A0ABQ5XVT8</accession>
<gene>
    <name evidence="1" type="ORF">GCM10007901_35780</name>
</gene>
<keyword evidence="2" id="KW-1185">Reference proteome</keyword>
<comment type="caution">
    <text evidence="1">The sequence shown here is derived from an EMBL/GenBank/DDBJ whole genome shotgun (WGS) entry which is preliminary data.</text>
</comment>
<reference evidence="2" key="1">
    <citation type="journal article" date="2019" name="Int. J. Syst. Evol. Microbiol.">
        <title>The Global Catalogue of Microorganisms (GCM) 10K type strain sequencing project: providing services to taxonomists for standard genome sequencing and annotation.</title>
        <authorList>
            <consortium name="The Broad Institute Genomics Platform"/>
            <consortium name="The Broad Institute Genome Sequencing Center for Infectious Disease"/>
            <person name="Wu L."/>
            <person name="Ma J."/>
        </authorList>
    </citation>
    <scope>NUCLEOTIDE SEQUENCE [LARGE SCALE GENOMIC DNA]</scope>
    <source>
        <strain evidence="2">NBRC 111980</strain>
    </source>
</reference>
<dbReference type="Proteomes" id="UP001156670">
    <property type="component" value="Unassembled WGS sequence"/>
</dbReference>